<protein>
    <recommendedName>
        <fullName evidence="3">Thioesterase</fullName>
    </recommendedName>
</protein>
<dbReference type="Gene3D" id="3.10.129.10">
    <property type="entry name" value="Hotdog Thioesterase"/>
    <property type="match status" value="1"/>
</dbReference>
<dbReference type="EMBL" id="JAMTCG010000004">
    <property type="protein sequence ID" value="MCP2161403.1"/>
    <property type="molecule type" value="Genomic_DNA"/>
</dbReference>
<dbReference type="Proteomes" id="UP001205740">
    <property type="component" value="Unassembled WGS sequence"/>
</dbReference>
<reference evidence="1 2" key="1">
    <citation type="submission" date="2022-06" db="EMBL/GenBank/DDBJ databases">
        <title>Genomic Encyclopedia of Archaeal and Bacterial Type Strains, Phase II (KMG-II): from individual species to whole genera.</title>
        <authorList>
            <person name="Goeker M."/>
        </authorList>
    </citation>
    <scope>NUCLEOTIDE SEQUENCE [LARGE SCALE GENOMIC DNA]</scope>
    <source>
        <strain evidence="1 2">DSM 45037</strain>
    </source>
</reference>
<evidence type="ECO:0000313" key="2">
    <source>
        <dbReference type="Proteomes" id="UP001205740"/>
    </source>
</evidence>
<keyword evidence="2" id="KW-1185">Reference proteome</keyword>
<dbReference type="RefSeq" id="WP_253654961.1">
    <property type="nucleotide sequence ID" value="NZ_BAAAOE010000002.1"/>
</dbReference>
<dbReference type="InterPro" id="IPR027961">
    <property type="entry name" value="DUF4442"/>
</dbReference>
<name>A0ABT1H4B2_9NOCA</name>
<dbReference type="InterPro" id="IPR029069">
    <property type="entry name" value="HotDog_dom_sf"/>
</dbReference>
<gene>
    <name evidence="1" type="ORF">LX12_002598</name>
</gene>
<dbReference type="CDD" id="cd03443">
    <property type="entry name" value="PaaI_thioesterase"/>
    <property type="match status" value="1"/>
</dbReference>
<sequence>MSEQHTVAPARPAGVTPTYALWRRLPSGIVGATVFSLGMVARVPYFGTILPLVRELEPGRCVVTSPKWFGVHNHIGTYHAIAACNLAETAMGMLMEASTPTDLRWIPKGMTSQYLTKATTGLRAVATLADPIDPATVGEGRDVVVDIAISDKHGVEVVHCAITCWVTPR</sequence>
<organism evidence="1 2">
    <name type="scientific">Williamsia serinedens</name>
    <dbReference type="NCBI Taxonomy" id="391736"/>
    <lineage>
        <taxon>Bacteria</taxon>
        <taxon>Bacillati</taxon>
        <taxon>Actinomycetota</taxon>
        <taxon>Actinomycetes</taxon>
        <taxon>Mycobacteriales</taxon>
        <taxon>Nocardiaceae</taxon>
        <taxon>Williamsia</taxon>
    </lineage>
</organism>
<comment type="caution">
    <text evidence="1">The sequence shown here is derived from an EMBL/GenBank/DDBJ whole genome shotgun (WGS) entry which is preliminary data.</text>
</comment>
<accession>A0ABT1H4B2</accession>
<evidence type="ECO:0008006" key="3">
    <source>
        <dbReference type="Google" id="ProtNLM"/>
    </source>
</evidence>
<evidence type="ECO:0000313" key="1">
    <source>
        <dbReference type="EMBL" id="MCP2161403.1"/>
    </source>
</evidence>
<proteinExistence type="predicted"/>
<dbReference type="Pfam" id="PF14539">
    <property type="entry name" value="DUF4442"/>
    <property type="match status" value="1"/>
</dbReference>
<dbReference type="SUPFAM" id="SSF54637">
    <property type="entry name" value="Thioesterase/thiol ester dehydrase-isomerase"/>
    <property type="match status" value="1"/>
</dbReference>